<dbReference type="SUPFAM" id="SSF56112">
    <property type="entry name" value="Protein kinase-like (PK-like)"/>
    <property type="match status" value="1"/>
</dbReference>
<dbReference type="EMBL" id="WEGH01000001">
    <property type="protein sequence ID" value="MQY03299.1"/>
    <property type="molecule type" value="Genomic_DNA"/>
</dbReference>
<keyword evidence="7" id="KW-0812">Transmembrane</keyword>
<evidence type="ECO:0000256" key="1">
    <source>
        <dbReference type="ARBA" id="ARBA00010062"/>
    </source>
</evidence>
<dbReference type="InterPro" id="IPR000719">
    <property type="entry name" value="Prot_kinase_dom"/>
</dbReference>
<dbReference type="PROSITE" id="PS00108">
    <property type="entry name" value="PROTEIN_KINASE_ST"/>
    <property type="match status" value="1"/>
</dbReference>
<gene>
    <name evidence="9" type="primary">pknD_9</name>
    <name evidence="9" type="ORF">ACRB68_13410</name>
</gene>
<dbReference type="Gene3D" id="1.10.510.10">
    <property type="entry name" value="Transferase(Phosphotransferase) domain 1"/>
    <property type="match status" value="1"/>
</dbReference>
<feature type="transmembrane region" description="Helical" evidence="7">
    <location>
        <begin position="311"/>
        <end position="344"/>
    </location>
</feature>
<dbReference type="GO" id="GO:0005524">
    <property type="term" value="F:ATP binding"/>
    <property type="evidence" value="ECO:0007669"/>
    <property type="project" value="UniProtKB-KW"/>
</dbReference>
<dbReference type="InterPro" id="IPR008271">
    <property type="entry name" value="Ser/Thr_kinase_AS"/>
</dbReference>
<accession>A0A7K0BQ31</accession>
<dbReference type="PANTHER" id="PTHR43289">
    <property type="entry name" value="MITOGEN-ACTIVATED PROTEIN KINASE KINASE KINASE 20-RELATED"/>
    <property type="match status" value="1"/>
</dbReference>
<keyword evidence="5 9" id="KW-0418">Kinase</keyword>
<dbReference type="Pfam" id="PF13458">
    <property type="entry name" value="Peripla_BP_6"/>
    <property type="match status" value="1"/>
</dbReference>
<evidence type="ECO:0000256" key="4">
    <source>
        <dbReference type="ARBA" id="ARBA00022741"/>
    </source>
</evidence>
<evidence type="ECO:0000313" key="10">
    <source>
        <dbReference type="Proteomes" id="UP000487268"/>
    </source>
</evidence>
<keyword evidence="4" id="KW-0547">Nucleotide-binding</keyword>
<keyword evidence="3" id="KW-0732">Signal</keyword>
<evidence type="ECO:0000256" key="2">
    <source>
        <dbReference type="ARBA" id="ARBA00022679"/>
    </source>
</evidence>
<name>A0A7K0BQ31_9ACTN</name>
<comment type="similarity">
    <text evidence="1">Belongs to the leucine-binding protein family.</text>
</comment>
<dbReference type="PANTHER" id="PTHR43289:SF34">
    <property type="entry name" value="SERINE_THREONINE-PROTEIN KINASE YBDM-RELATED"/>
    <property type="match status" value="1"/>
</dbReference>
<dbReference type="CDD" id="cd14014">
    <property type="entry name" value="STKc_PknB_like"/>
    <property type="match status" value="1"/>
</dbReference>
<dbReference type="EC" id="2.7.11.1" evidence="9"/>
<dbReference type="Pfam" id="PF00069">
    <property type="entry name" value="Pkinase"/>
    <property type="match status" value="1"/>
</dbReference>
<dbReference type="Gene3D" id="3.40.50.2300">
    <property type="match status" value="2"/>
</dbReference>
<keyword evidence="10" id="KW-1185">Reference proteome</keyword>
<organism evidence="9 10">
    <name type="scientific">Actinomadura macrotermitis</name>
    <dbReference type="NCBI Taxonomy" id="2585200"/>
    <lineage>
        <taxon>Bacteria</taxon>
        <taxon>Bacillati</taxon>
        <taxon>Actinomycetota</taxon>
        <taxon>Actinomycetes</taxon>
        <taxon>Streptosporangiales</taxon>
        <taxon>Thermomonosporaceae</taxon>
        <taxon>Actinomadura</taxon>
    </lineage>
</organism>
<sequence>MADRLLPEDPEQVGPYALTGRLGEGGQGAVYEGRAPDGRRVAVKILHARLSRSAEARARFVRELEVAERVSGFCTAQVLDADIDGDTPYIVSEFVDGPSLIRLVREEGPLDEGSLMRLALGTATALAAIHRAGIVHRDFKPPNVLVGPGGPRVIDFGIARALDSEALTMTSQVVGTPAYMAPEQLAGTAVGPAADMFAWAGTLLFAATGRLPFEGDSIPAIIHRILKSEADVSALPGPLAALVAACLAKDPARRPTSADAVGRLLAMIGADPGTADPLAHGHTLVLGRQGVFGKSLFNRVPSQLGSRRRRLVLAGAAALGLTGAAVTALAAVAVIAVVAAAVFVVPRFLTDSPGAAASGARGTVKIAYMGPITGDLAAFGEPMLAGVRFAVDEYNREGRPLKAELVALDTHSTPEGAEPVAQAAVAQNTAAVIGPTLTGETMKAMPILEKARIPAVSPAAAGGNLSRNGWKYWHGTVPNSRVAAGALGDLALRTGAKKALAIGDDSDEGRTDANYFKAALEARGATVTTASLKEGETALVPKMRGADTVFVGGLATTAGRLIKAARTAGITARFYLSDLALDPALAKEAGPQAAEGTLLTCSCLQPGSSGGAVPAYAAFAARYAKAHDGKEPAIYTAEAYDAAKAVLEALRKGARTSAQIEACLAKVDIPGVTQRLRFTDTGELTEGVSYAYQVHDGQLTLLGDSTKAKVS</sequence>
<evidence type="ECO:0000256" key="5">
    <source>
        <dbReference type="ARBA" id="ARBA00022777"/>
    </source>
</evidence>
<dbReference type="InterPro" id="IPR028082">
    <property type="entry name" value="Peripla_BP_I"/>
</dbReference>
<keyword evidence="7" id="KW-0472">Membrane</keyword>
<dbReference type="PROSITE" id="PS50011">
    <property type="entry name" value="PROTEIN_KINASE_DOM"/>
    <property type="match status" value="1"/>
</dbReference>
<dbReference type="SUPFAM" id="SSF53822">
    <property type="entry name" value="Periplasmic binding protein-like I"/>
    <property type="match status" value="1"/>
</dbReference>
<keyword evidence="7" id="KW-1133">Transmembrane helix</keyword>
<dbReference type="AlphaFoldDB" id="A0A7K0BQ31"/>
<keyword evidence="2 9" id="KW-0808">Transferase</keyword>
<evidence type="ECO:0000313" key="9">
    <source>
        <dbReference type="EMBL" id="MQY03299.1"/>
    </source>
</evidence>
<keyword evidence="6" id="KW-0067">ATP-binding</keyword>
<evidence type="ECO:0000256" key="7">
    <source>
        <dbReference type="SAM" id="Phobius"/>
    </source>
</evidence>
<dbReference type="InterPro" id="IPR028081">
    <property type="entry name" value="Leu-bd"/>
</dbReference>
<dbReference type="GO" id="GO:0004674">
    <property type="term" value="F:protein serine/threonine kinase activity"/>
    <property type="evidence" value="ECO:0007669"/>
    <property type="project" value="UniProtKB-EC"/>
</dbReference>
<dbReference type="Proteomes" id="UP000487268">
    <property type="component" value="Unassembled WGS sequence"/>
</dbReference>
<feature type="domain" description="Protein kinase" evidence="8">
    <location>
        <begin position="16"/>
        <end position="268"/>
    </location>
</feature>
<reference evidence="9 10" key="1">
    <citation type="submission" date="2019-10" db="EMBL/GenBank/DDBJ databases">
        <title>Actinomadura rubteroloni sp. nov. and Actinomadura macrotermitis sp. nov., isolated from the gut of fungus growing-termite Macrotermes natalensis.</title>
        <authorList>
            <person name="Benndorf R."/>
            <person name="Martin K."/>
            <person name="Kuefner M."/>
            <person name="De Beer W."/>
            <person name="Kaster A.-K."/>
            <person name="Vollmers J."/>
            <person name="Poulsen M."/>
            <person name="Beemelmanns C."/>
        </authorList>
    </citation>
    <scope>NUCLEOTIDE SEQUENCE [LARGE SCALE GENOMIC DNA]</scope>
    <source>
        <strain evidence="9 10">RB68</strain>
    </source>
</reference>
<proteinExistence type="inferred from homology"/>
<evidence type="ECO:0000256" key="6">
    <source>
        <dbReference type="ARBA" id="ARBA00022840"/>
    </source>
</evidence>
<dbReference type="CDD" id="cd06342">
    <property type="entry name" value="PBP1_ABC_LIVBP-like"/>
    <property type="match status" value="1"/>
</dbReference>
<dbReference type="Gene3D" id="3.30.200.20">
    <property type="entry name" value="Phosphorylase Kinase, domain 1"/>
    <property type="match status" value="1"/>
</dbReference>
<protein>
    <submittedName>
        <fullName evidence="9">Serine/threonine-protein kinase PknD</fullName>
        <ecNumber evidence="9">2.7.11.1</ecNumber>
    </submittedName>
</protein>
<evidence type="ECO:0000259" key="8">
    <source>
        <dbReference type="PROSITE" id="PS50011"/>
    </source>
</evidence>
<evidence type="ECO:0000256" key="3">
    <source>
        <dbReference type="ARBA" id="ARBA00022729"/>
    </source>
</evidence>
<dbReference type="InterPro" id="IPR011009">
    <property type="entry name" value="Kinase-like_dom_sf"/>
</dbReference>
<dbReference type="RefSeq" id="WP_153531263.1">
    <property type="nucleotide sequence ID" value="NZ_WEGH01000001.1"/>
</dbReference>
<comment type="caution">
    <text evidence="9">The sequence shown here is derived from an EMBL/GenBank/DDBJ whole genome shotgun (WGS) entry which is preliminary data.</text>
</comment>
<dbReference type="OrthoDB" id="3915799at2"/>